<comment type="caution">
    <text evidence="1">The sequence shown here is derived from an EMBL/GenBank/DDBJ whole genome shotgun (WGS) entry which is preliminary data.</text>
</comment>
<dbReference type="PANTHER" id="PTHR38567">
    <property type="entry name" value="DUF4291 DOMAIN-CONTAINING PROTEIN"/>
    <property type="match status" value="1"/>
</dbReference>
<dbReference type="OrthoDB" id="65842at2"/>
<sequence length="199" mass="23498">MKQKNKYEIRALYTPKHIALYAAFSSSIANVALKSQQLLPPFSYDRMTWVKPSYLWMMYRSDWAQKDNMQRILRIWIKRIDWELALKEAILTTPEAHVYNDAKKWRKQLDKARVRVQWDPERDIQNKHLSFKSIQVGIMPSLAETYAKKWIAKIEDVTPLTQHIRSLVVAQQFEQATQLLPKEQAYPVEAELKRILGIG</sequence>
<dbReference type="Pfam" id="PF14124">
    <property type="entry name" value="DUF4291"/>
    <property type="match status" value="1"/>
</dbReference>
<dbReference type="PANTHER" id="PTHR38567:SF1">
    <property type="entry name" value="DUF4291 DOMAIN-CONTAINING PROTEIN"/>
    <property type="match status" value="1"/>
</dbReference>
<proteinExistence type="predicted"/>
<dbReference type="eggNOG" id="ENOG502Z86B">
    <property type="taxonomic scope" value="Bacteria"/>
</dbReference>
<organism evidence="1 2">
    <name type="scientific">Microscilla marina ATCC 23134</name>
    <dbReference type="NCBI Taxonomy" id="313606"/>
    <lineage>
        <taxon>Bacteria</taxon>
        <taxon>Pseudomonadati</taxon>
        <taxon>Bacteroidota</taxon>
        <taxon>Cytophagia</taxon>
        <taxon>Cytophagales</taxon>
        <taxon>Microscillaceae</taxon>
        <taxon>Microscilla</taxon>
    </lineage>
</organism>
<dbReference type="RefSeq" id="WP_002693640.1">
    <property type="nucleotide sequence ID" value="NZ_AAWS01000002.1"/>
</dbReference>
<protein>
    <recommendedName>
        <fullName evidence="3">DUF4291 domain-containing protein</fullName>
    </recommendedName>
</protein>
<keyword evidence="2" id="KW-1185">Reference proteome</keyword>
<dbReference type="Proteomes" id="UP000004095">
    <property type="component" value="Unassembled WGS sequence"/>
</dbReference>
<dbReference type="AlphaFoldDB" id="A1ZDM3"/>
<reference evidence="1 2" key="1">
    <citation type="submission" date="2007-01" db="EMBL/GenBank/DDBJ databases">
        <authorList>
            <person name="Haygood M."/>
            <person name="Podell S."/>
            <person name="Anderson C."/>
            <person name="Hopkinson B."/>
            <person name="Roe K."/>
            <person name="Barbeau K."/>
            <person name="Gaasterland T."/>
            <person name="Ferriera S."/>
            <person name="Johnson J."/>
            <person name="Kravitz S."/>
            <person name="Beeson K."/>
            <person name="Sutton G."/>
            <person name="Rogers Y.-H."/>
            <person name="Friedman R."/>
            <person name="Frazier M."/>
            <person name="Venter J.C."/>
        </authorList>
    </citation>
    <scope>NUCLEOTIDE SEQUENCE [LARGE SCALE GENOMIC DNA]</scope>
    <source>
        <strain evidence="1 2">ATCC 23134</strain>
    </source>
</reference>
<dbReference type="EMBL" id="AAWS01000002">
    <property type="protein sequence ID" value="EAY31762.1"/>
    <property type="molecule type" value="Genomic_DNA"/>
</dbReference>
<dbReference type="InterPro" id="IPR025633">
    <property type="entry name" value="DUF4291"/>
</dbReference>
<accession>A1ZDM3</accession>
<evidence type="ECO:0008006" key="3">
    <source>
        <dbReference type="Google" id="ProtNLM"/>
    </source>
</evidence>
<name>A1ZDM3_MICM2</name>
<gene>
    <name evidence="1" type="ORF">M23134_05268</name>
</gene>
<evidence type="ECO:0000313" key="1">
    <source>
        <dbReference type="EMBL" id="EAY31762.1"/>
    </source>
</evidence>
<evidence type="ECO:0000313" key="2">
    <source>
        <dbReference type="Proteomes" id="UP000004095"/>
    </source>
</evidence>